<sequence length="910" mass="100446">MRAIDNVALIRVAAYPAGLDLPAWPDLATGRPDQWIQWLTAVWTLPGYGAAIEATAPDLARQITRAAVGDPVSPRQMRRLTETAMRYLLRWTTRATPFGLWAGIAPIQCGANAEFQWGGAHTELARPTGQAITEYATHAEWDLDKLRGTLVMTNSLGFRRGHIWVLPCARTERERRWDVELHLTEPTATAIGIARTPVLFGELAAKIGNPDRIGPAEVMLAGLVRAGVLLTGLRPRTTVTDPAEHLGIQLEPGGSVDRDLRADVRVTLPSAVIAEAEKAASALTAVAPYLPGWAEYHDAFIARWGPGAAVPLREVLAVLGFPAGFRSSARRDTTPFTSRDRLLTQLAQRSIVDGGQIVLDDDLIARINAGDSRAPVPHTELRFTLAAPTLRELDRGAFTLTVVSGSRHAGVAAGRFLPLLTPTELAQVRRAYQTLPTAIPGAVPVQLASPPLDDRLAGVARTPELLPILPVGDFHHDPQWTVDDLAVTGDGARLWLVSQSTGQTVEPMLFNSVLLATLQHPLTRFLAEIWTAWSAPCTKFDWGHASHMPFLPRIVRGRSILHSARWILTPAELPPHKTPWPVWRDAWQRHRDRYDIPQGVLAGTGDIQLRLDLANNAHLALLRSEIDKRPTTVITEAPGPSGWSDGRPAEILLTLAHPQSTQVPPREHRHVLSIAHRPGRSPWIELHLTGRTDDILTALAQRSGLLPSQWWFVRYHQPEPHLRLRIHTGFEATTAEITSRLASWAQHLEDQHQAHDFTLHTYRPETRHGSGITLTAAEAVFVADSHAAIRRLDGDRHATTAAGMIAIADAFTNGQGMTWLTTHIPRRTGPRLDQTQLDRARVPLHDQRLHTTLITYRQLAEQDALDLDLVLADLLHLHHARMIGVDPLSEQHCARLARTIAYNSIQRVPQ</sequence>
<feature type="domain" description="Lantibiotic dehydratase N-terminal" evidence="1">
    <location>
        <begin position="50"/>
        <end position="251"/>
    </location>
</feature>
<dbReference type="Pfam" id="PF04738">
    <property type="entry name" value="Lant_dehydr_N"/>
    <property type="match status" value="2"/>
</dbReference>
<keyword evidence="4" id="KW-1185">Reference proteome</keyword>
<evidence type="ECO:0000313" key="3">
    <source>
        <dbReference type="EMBL" id="GIH10069.1"/>
    </source>
</evidence>
<dbReference type="InterPro" id="IPR023809">
    <property type="entry name" value="Thiopep_bacteriocin_synth_dom"/>
</dbReference>
<comment type="caution">
    <text evidence="3">The sequence shown here is derived from an EMBL/GenBank/DDBJ whole genome shotgun (WGS) entry which is preliminary data.</text>
</comment>
<feature type="domain" description="Thiopeptide-type bacteriocin biosynthesis" evidence="2">
    <location>
        <begin position="688"/>
        <end position="899"/>
    </location>
</feature>
<dbReference type="InterPro" id="IPR006827">
    <property type="entry name" value="Lant_deHydtase_N"/>
</dbReference>
<feature type="domain" description="Lantibiotic dehydratase N-terminal" evidence="1">
    <location>
        <begin position="258"/>
        <end position="622"/>
    </location>
</feature>
<gene>
    <name evidence="3" type="ORF">Rhe02_81360</name>
</gene>
<dbReference type="NCBIfam" id="TIGR03891">
    <property type="entry name" value="thiopep_ocin"/>
    <property type="match status" value="1"/>
</dbReference>
<dbReference type="Pfam" id="PF14028">
    <property type="entry name" value="Lant_dehydr_C"/>
    <property type="match status" value="1"/>
</dbReference>
<evidence type="ECO:0000313" key="4">
    <source>
        <dbReference type="Proteomes" id="UP000612899"/>
    </source>
</evidence>
<organism evidence="3 4">
    <name type="scientific">Rhizocola hellebori</name>
    <dbReference type="NCBI Taxonomy" id="1392758"/>
    <lineage>
        <taxon>Bacteria</taxon>
        <taxon>Bacillati</taxon>
        <taxon>Actinomycetota</taxon>
        <taxon>Actinomycetes</taxon>
        <taxon>Micromonosporales</taxon>
        <taxon>Micromonosporaceae</taxon>
        <taxon>Rhizocola</taxon>
    </lineage>
</organism>
<dbReference type="RefSeq" id="WP_203913790.1">
    <property type="nucleotide sequence ID" value="NZ_BONY01000083.1"/>
</dbReference>
<dbReference type="EMBL" id="BONY01000083">
    <property type="protein sequence ID" value="GIH10069.1"/>
    <property type="molecule type" value="Genomic_DNA"/>
</dbReference>
<reference evidence="3" key="1">
    <citation type="submission" date="2021-01" db="EMBL/GenBank/DDBJ databases">
        <title>Whole genome shotgun sequence of Rhizocola hellebori NBRC 109834.</title>
        <authorList>
            <person name="Komaki H."/>
            <person name="Tamura T."/>
        </authorList>
    </citation>
    <scope>NUCLEOTIDE SEQUENCE</scope>
    <source>
        <strain evidence="3">NBRC 109834</strain>
    </source>
</reference>
<evidence type="ECO:0008006" key="5">
    <source>
        <dbReference type="Google" id="ProtNLM"/>
    </source>
</evidence>
<dbReference type="Proteomes" id="UP000612899">
    <property type="component" value="Unassembled WGS sequence"/>
</dbReference>
<name>A0A8J3QI09_9ACTN</name>
<evidence type="ECO:0000259" key="1">
    <source>
        <dbReference type="Pfam" id="PF04738"/>
    </source>
</evidence>
<protein>
    <recommendedName>
        <fullName evidence="5">Lantibiotic dehydratase</fullName>
    </recommendedName>
</protein>
<evidence type="ECO:0000259" key="2">
    <source>
        <dbReference type="Pfam" id="PF14028"/>
    </source>
</evidence>
<accession>A0A8J3QI09</accession>
<proteinExistence type="predicted"/>
<dbReference type="AlphaFoldDB" id="A0A8J3QI09"/>